<reference evidence="9 10" key="2">
    <citation type="submission" date="2019-06" db="EMBL/GenBank/DDBJ databases">
        <title>A hidden player of endosymbiotic evolution: DNA virus triggered massive gene transfer.</title>
        <authorList>
            <person name="Matsuo M."/>
            <person name="Katahata A."/>
            <person name="Tachikawa M."/>
            <person name="Minakuchi Y."/>
            <person name="Noguchi H."/>
            <person name="Toyoda A."/>
            <person name="Fujiyama A."/>
            <person name="Suzuki Y."/>
            <person name="Satoh S."/>
            <person name="Nakayama T."/>
            <person name="Kamikawa R."/>
            <person name="Nomura M."/>
            <person name="Inagaki Y."/>
            <person name="Ishida K."/>
            <person name="Obokata J."/>
        </authorList>
    </citation>
    <scope>NUCLEOTIDE SEQUENCE [LARGE SCALE GENOMIC DNA]</scope>
    <source>
        <strain evidence="9 10">MYN1</strain>
    </source>
</reference>
<dbReference type="HAMAP" id="MF_00014">
    <property type="entry name" value="Ribosome_mat_RimM"/>
    <property type="match status" value="1"/>
</dbReference>
<dbReference type="InterPro" id="IPR002676">
    <property type="entry name" value="RimM_N"/>
</dbReference>
<keyword evidence="10" id="KW-1185">Reference proteome</keyword>
<accession>A0A1L5YC16</accession>
<dbReference type="Gene3D" id="2.30.30.240">
    <property type="entry name" value="PRC-barrel domain"/>
    <property type="match status" value="1"/>
</dbReference>
<keyword evidence="4" id="KW-0143">Chaperone</keyword>
<keyword evidence="1" id="KW-0963">Cytoplasm</keyword>
<dbReference type="AlphaFoldDB" id="A0A1L5YC16"/>
<keyword evidence="3" id="KW-0698">rRNA processing</keyword>
<geneLocation type="plastid" evidence="7"/>
<protein>
    <submittedName>
        <fullName evidence="7">16S rRNA-processing protein</fullName>
    </submittedName>
</protein>
<dbReference type="EMBL" id="KY124271">
    <property type="protein sequence ID" value="AQX45020.1"/>
    <property type="molecule type" value="Genomic_DNA"/>
</dbReference>
<keyword evidence="2" id="KW-0690">Ribosome biogenesis</keyword>
<dbReference type="Pfam" id="PF24986">
    <property type="entry name" value="PRC_RimM"/>
    <property type="match status" value="1"/>
</dbReference>
<evidence type="ECO:0000259" key="5">
    <source>
        <dbReference type="Pfam" id="PF01782"/>
    </source>
</evidence>
<dbReference type="Pfam" id="PF01782">
    <property type="entry name" value="RimM"/>
    <property type="match status" value="1"/>
</dbReference>
<evidence type="ECO:0000256" key="4">
    <source>
        <dbReference type="ARBA" id="ARBA00023186"/>
    </source>
</evidence>
<reference evidence="7" key="1">
    <citation type="journal article" date="2017" name="Protist">
        <title>Diversity of the Photosynthetic Paulinella Species, with the Description of Paulinella micropora sp. nov. and the Chromatophore Genome Sequence for strain KR01.</title>
        <authorList>
            <person name="Lhee D."/>
            <person name="Yang E.C."/>
            <person name="Kim J.I."/>
            <person name="Nakayama T."/>
            <person name="Zuccarello G."/>
            <person name="Andersen R.A."/>
            <person name="Yoon H.S."/>
        </authorList>
    </citation>
    <scope>NUCLEOTIDE SEQUENCE</scope>
    <source>
        <strain evidence="8">FK01</strain>
        <strain evidence="7">KR01</strain>
    </source>
</reference>
<dbReference type="InterPro" id="IPR011033">
    <property type="entry name" value="PRC_barrel-like_sf"/>
</dbReference>
<dbReference type="InterPro" id="IPR056792">
    <property type="entry name" value="PRC_RimM"/>
</dbReference>
<dbReference type="NCBIfam" id="TIGR02273">
    <property type="entry name" value="16S_RimM"/>
    <property type="match status" value="1"/>
</dbReference>
<feature type="domain" description="RimM N-terminal" evidence="5">
    <location>
        <begin position="11"/>
        <end position="94"/>
    </location>
</feature>
<dbReference type="Proteomes" id="UP000503178">
    <property type="component" value="Chromatophore Pltd"/>
</dbReference>
<feature type="domain" description="Ribosome maturation factor RimM PRC barrel" evidence="6">
    <location>
        <begin position="108"/>
        <end position="181"/>
    </location>
</feature>
<dbReference type="InterPro" id="IPR011961">
    <property type="entry name" value="RimM"/>
</dbReference>
<proteinExistence type="inferred from homology"/>
<name>A0A1L5YC16_9EUKA</name>
<evidence type="ECO:0000313" key="10">
    <source>
        <dbReference type="Proteomes" id="UP000503178"/>
    </source>
</evidence>
<evidence type="ECO:0000256" key="2">
    <source>
        <dbReference type="ARBA" id="ARBA00022517"/>
    </source>
</evidence>
<dbReference type="InterPro" id="IPR009000">
    <property type="entry name" value="Transl_B-barrel_sf"/>
</dbReference>
<dbReference type="SUPFAM" id="SSF50346">
    <property type="entry name" value="PRC-barrel domain"/>
    <property type="match status" value="1"/>
</dbReference>
<evidence type="ECO:0000313" key="8">
    <source>
        <dbReference type="EMBL" id="AQX45020.1"/>
    </source>
</evidence>
<keyword evidence="7" id="KW-0934">Plastid</keyword>
<dbReference type="SUPFAM" id="SSF50447">
    <property type="entry name" value="Translation proteins"/>
    <property type="match status" value="1"/>
</dbReference>
<evidence type="ECO:0000259" key="6">
    <source>
        <dbReference type="Pfam" id="PF24986"/>
    </source>
</evidence>
<evidence type="ECO:0000313" key="9">
    <source>
        <dbReference type="EMBL" id="BBL86234.1"/>
    </source>
</evidence>
<dbReference type="PANTHER" id="PTHR33692:SF1">
    <property type="entry name" value="RIBOSOME MATURATION FACTOR RIMM"/>
    <property type="match status" value="1"/>
</dbReference>
<dbReference type="EMBL" id="LC490351">
    <property type="protein sequence ID" value="BBL86234.1"/>
    <property type="molecule type" value="Genomic_DNA"/>
</dbReference>
<dbReference type="InterPro" id="IPR036976">
    <property type="entry name" value="RimM_N_sf"/>
</dbReference>
<dbReference type="Gene3D" id="2.40.30.60">
    <property type="entry name" value="RimM"/>
    <property type="match status" value="1"/>
</dbReference>
<dbReference type="GO" id="GO:0006364">
    <property type="term" value="P:rRNA processing"/>
    <property type="evidence" value="ECO:0007669"/>
    <property type="project" value="UniProtKB-KW"/>
</dbReference>
<dbReference type="GO" id="GO:0005840">
    <property type="term" value="C:ribosome"/>
    <property type="evidence" value="ECO:0007669"/>
    <property type="project" value="InterPro"/>
</dbReference>
<dbReference type="PANTHER" id="PTHR33692">
    <property type="entry name" value="RIBOSOME MATURATION FACTOR RIMM"/>
    <property type="match status" value="1"/>
</dbReference>
<dbReference type="EMBL" id="KX897545">
    <property type="protein sequence ID" value="APP88253.1"/>
    <property type="molecule type" value="Genomic_DNA"/>
</dbReference>
<evidence type="ECO:0000256" key="1">
    <source>
        <dbReference type="ARBA" id="ARBA00022490"/>
    </source>
</evidence>
<sequence length="184" mass="20847">MKENTNEWLSVGSIVGAYGLTGEIRVNPSSDFPERFTLPGKRWLQGPNNEIKPVHLESGRQLSGKSLYIIRLQGIHNRTMVENLIGYNLLILSSDRPLLGKGEFHALDLIGLEVRLEPTFELIGYVEDLINGSNHLLEIKLIDEFMINKQNRRVLIPFVESIVPKINLEEKWLSITPPPGLLEI</sequence>
<evidence type="ECO:0000256" key="3">
    <source>
        <dbReference type="ARBA" id="ARBA00022552"/>
    </source>
</evidence>
<organism evidence="7">
    <name type="scientific">Paulinella micropora</name>
    <dbReference type="NCBI Taxonomy" id="1928728"/>
    <lineage>
        <taxon>Eukaryota</taxon>
        <taxon>Sar</taxon>
        <taxon>Rhizaria</taxon>
        <taxon>Cercozoa</taxon>
        <taxon>Imbricatea</taxon>
        <taxon>Silicofilosea</taxon>
        <taxon>Euglyphida</taxon>
        <taxon>Paulinellidae</taxon>
        <taxon>Paulinella</taxon>
    </lineage>
</organism>
<dbReference type="GO" id="GO:0043022">
    <property type="term" value="F:ribosome binding"/>
    <property type="evidence" value="ECO:0007669"/>
    <property type="project" value="InterPro"/>
</dbReference>
<evidence type="ECO:0000313" key="7">
    <source>
        <dbReference type="EMBL" id="APP88253.1"/>
    </source>
</evidence>
<gene>
    <name evidence="9" type="primary">MYN1_Chr_417</name>
    <name evidence="7" type="ORF">PCKR_468</name>
    <name evidence="8" type="ORF">PFK_468</name>
    <name evidence="9" type="ORF">PMYN1_Chma425</name>
</gene>